<reference evidence="1 2" key="1">
    <citation type="journal article" date="2024" name="J Genomics">
        <title>Draft genome sequencing and assembly of Favolaschia claudopus CIRM-BRFM 2984 isolated from oak limbs.</title>
        <authorList>
            <person name="Navarro D."/>
            <person name="Drula E."/>
            <person name="Chaduli D."/>
            <person name="Cazenave R."/>
            <person name="Ahrendt S."/>
            <person name="Wang J."/>
            <person name="Lipzen A."/>
            <person name="Daum C."/>
            <person name="Barry K."/>
            <person name="Grigoriev I.V."/>
            <person name="Favel A."/>
            <person name="Rosso M.N."/>
            <person name="Martin F."/>
        </authorList>
    </citation>
    <scope>NUCLEOTIDE SEQUENCE [LARGE SCALE GENOMIC DNA]</scope>
    <source>
        <strain evidence="1 2">CIRM-BRFM 2984</strain>
    </source>
</reference>
<evidence type="ECO:0000313" key="1">
    <source>
        <dbReference type="EMBL" id="KAK6978161.1"/>
    </source>
</evidence>
<accession>A0AAV9ZDE5</accession>
<gene>
    <name evidence="1" type="ORF">R3P38DRAFT_2809350</name>
</gene>
<sequence length="246" mass="27961">MGERGSIDDDSREGMALPPFRWRAYHPQRRHLTFCEPNDIAVVEAKAEQGETQRLWPSRDRSEVASYAQAVSQRNFWQGHLAAAAAVASIRRAVRDQAHFEEWMHRHALATQPAGTELAWGSGAGWGHSRGNVEVRAWGQPQSDGGWGGDVDWAATPFNPDLTTHVWSTTSYSNPGSSTMAWGAPPAGSAWATRPWCPKIPGKAKRRRLRKRRVREMELEYAAARERREEEMRRWESFHWTLEECS</sequence>
<organism evidence="1 2">
    <name type="scientific">Favolaschia claudopus</name>
    <dbReference type="NCBI Taxonomy" id="2862362"/>
    <lineage>
        <taxon>Eukaryota</taxon>
        <taxon>Fungi</taxon>
        <taxon>Dikarya</taxon>
        <taxon>Basidiomycota</taxon>
        <taxon>Agaricomycotina</taxon>
        <taxon>Agaricomycetes</taxon>
        <taxon>Agaricomycetidae</taxon>
        <taxon>Agaricales</taxon>
        <taxon>Marasmiineae</taxon>
        <taxon>Mycenaceae</taxon>
        <taxon>Favolaschia</taxon>
    </lineage>
</organism>
<protein>
    <submittedName>
        <fullName evidence="1">Uncharacterized protein</fullName>
    </submittedName>
</protein>
<proteinExistence type="predicted"/>
<dbReference type="Proteomes" id="UP001362999">
    <property type="component" value="Unassembled WGS sequence"/>
</dbReference>
<dbReference type="AlphaFoldDB" id="A0AAV9ZDE5"/>
<evidence type="ECO:0000313" key="2">
    <source>
        <dbReference type="Proteomes" id="UP001362999"/>
    </source>
</evidence>
<comment type="caution">
    <text evidence="1">The sequence shown here is derived from an EMBL/GenBank/DDBJ whole genome shotgun (WGS) entry which is preliminary data.</text>
</comment>
<dbReference type="EMBL" id="JAWWNJ010000161">
    <property type="protein sequence ID" value="KAK6978161.1"/>
    <property type="molecule type" value="Genomic_DNA"/>
</dbReference>
<keyword evidence="2" id="KW-1185">Reference proteome</keyword>
<name>A0AAV9ZDE5_9AGAR</name>